<evidence type="ECO:0000256" key="2">
    <source>
        <dbReference type="ARBA" id="ARBA00022737"/>
    </source>
</evidence>
<evidence type="ECO:0000256" key="5">
    <source>
        <dbReference type="PROSITE-ProRule" id="PRU01251"/>
    </source>
</evidence>
<sequence length="1009" mass="111523">MRTGLSIIQQTLTPEAASVLSQSIAEASRRNNGHTTPLHVAATLLASPTGCLRQACIRSQPHFSHPLQCRALELCFSVALERLPTAQNVSPNVEPPISNALMATLKRAQAHQRRGCPEQQQQPLLAVKVELQQLIISILDDPSVSRVMREAGISSMAVKTVIEQSLNSQTISASTNSNPRIGLDSRPAAQPTPVIPSVLGRNLYLNPRLQQQGSAMQLEQQREDEVKTIFEILSRTKKRNPVLVGESEPEALLREVLRRIEKKEVEDGPLKNVEVIISMEELTSPPQQVPAKINELGRSIERRMTRSNHGGIILDLGDLKWLVDRPVSFRAPVSGSAPPHQGVSEAGPAAVAEMGKILMKFGKDSGSNGCQLWLIGTATCETYLRCQVYHPTMQNDWDLQVVSIAARAPLLGTFPRFGSNENLSSSVESLSPLKSFQMEGPNLSRSVPGNLGPRKSACCPQYLQYYEQKLEKLDSEFKSYPTRHQLPPCMQNAEACNNDAVEGTIDPSERYPNFHRKPSLSAVGLCNPILLGRQTSPQTIQMIKNLGEDLQLNIYSERRTSPPGTPVRTDLALGRTKITESTVEKIAKEHIKESRGCVSSESQNKSSEFESEEALAAADMDSFKQLLKGLTEKVWWQKEAASAVATTITQCRSSNAKRRIAGAKGDLWLFFSGPDTIGMKKMARALSEMVCSVGPVTICLSSRQDSEESDSNTRGKTILDRISEAVRRNPFSVIVLQDIDEADALVRASIKRAMERGRLADSHGREISLGNTIFILTANWIPGIFKNSPIGLQLSDEKIPALASVDWQLRLSVGRKTGKRRACWLQDEEDGATKQRKEMGVALSFDLNELADDRLDEYHNSSDITIDHEHVNGRENTQSPATSSRSDEILDSVYDATIIIFNPVDFARIQCDIEKTITRKFSDIIRDKLTLKIESEALEKISRGLWLGETGLEAWMETALVPSINQLKTILPNSVEDALSARLELEGQSESRGHGDWLPSRITVVVDRQ</sequence>
<dbReference type="InterPro" id="IPR036628">
    <property type="entry name" value="Clp_N_dom_sf"/>
</dbReference>
<name>A0AAD3SVG3_NEPGR</name>
<dbReference type="CDD" id="cd19499">
    <property type="entry name" value="RecA-like_ClpB_Hsp104-like"/>
    <property type="match status" value="1"/>
</dbReference>
<keyword evidence="9" id="KW-1185">Reference proteome</keyword>
<organism evidence="8 9">
    <name type="scientific">Nepenthes gracilis</name>
    <name type="common">Slender pitcher plant</name>
    <dbReference type="NCBI Taxonomy" id="150966"/>
    <lineage>
        <taxon>Eukaryota</taxon>
        <taxon>Viridiplantae</taxon>
        <taxon>Streptophyta</taxon>
        <taxon>Embryophyta</taxon>
        <taxon>Tracheophyta</taxon>
        <taxon>Spermatophyta</taxon>
        <taxon>Magnoliopsida</taxon>
        <taxon>eudicotyledons</taxon>
        <taxon>Gunneridae</taxon>
        <taxon>Pentapetalae</taxon>
        <taxon>Caryophyllales</taxon>
        <taxon>Nepenthaceae</taxon>
        <taxon>Nepenthes</taxon>
    </lineage>
</organism>
<feature type="region of interest" description="Disordered" evidence="6">
    <location>
        <begin position="866"/>
        <end position="885"/>
    </location>
</feature>
<dbReference type="InterPro" id="IPR027417">
    <property type="entry name" value="P-loop_NTPase"/>
</dbReference>
<dbReference type="PROSITE" id="PS51903">
    <property type="entry name" value="CLP_R"/>
    <property type="match status" value="1"/>
</dbReference>
<keyword evidence="3" id="KW-0805">Transcription regulation</keyword>
<dbReference type="Proteomes" id="UP001279734">
    <property type="component" value="Unassembled WGS sequence"/>
</dbReference>
<evidence type="ECO:0000313" key="9">
    <source>
        <dbReference type="Proteomes" id="UP001279734"/>
    </source>
</evidence>
<dbReference type="Pfam" id="PF23569">
    <property type="entry name" value="NBD_SMAX1"/>
    <property type="match status" value="1"/>
</dbReference>
<dbReference type="SUPFAM" id="SSF52540">
    <property type="entry name" value="P-loop containing nucleoside triphosphate hydrolases"/>
    <property type="match status" value="1"/>
</dbReference>
<evidence type="ECO:0000313" key="8">
    <source>
        <dbReference type="EMBL" id="GMH17827.1"/>
    </source>
</evidence>
<feature type="domain" description="Clp R" evidence="7">
    <location>
        <begin position="8"/>
        <end position="169"/>
    </location>
</feature>
<proteinExistence type="inferred from homology"/>
<dbReference type="AlphaFoldDB" id="A0AAD3SVG3"/>
<dbReference type="PANTHER" id="PTHR43572:SF13">
    <property type="entry name" value="PROTEIN SUPPRESSOR OF MAX2 1"/>
    <property type="match status" value="1"/>
</dbReference>
<dbReference type="InterPro" id="IPR051650">
    <property type="entry name" value="SL_signaling_regulator"/>
</dbReference>
<evidence type="ECO:0000256" key="4">
    <source>
        <dbReference type="ARBA" id="ARBA00023163"/>
    </source>
</evidence>
<dbReference type="Pfam" id="PF07724">
    <property type="entry name" value="AAA_2"/>
    <property type="match status" value="1"/>
</dbReference>
<dbReference type="EMBL" id="BSYO01000018">
    <property type="protein sequence ID" value="GMH17827.1"/>
    <property type="molecule type" value="Genomic_DNA"/>
</dbReference>
<protein>
    <recommendedName>
        <fullName evidence="7">Clp R domain-containing protein</fullName>
    </recommendedName>
</protein>
<dbReference type="InterPro" id="IPR058954">
    <property type="entry name" value="AAA_lid_SMAX1"/>
</dbReference>
<dbReference type="GO" id="GO:0016887">
    <property type="term" value="F:ATP hydrolysis activity"/>
    <property type="evidence" value="ECO:0007669"/>
    <property type="project" value="InterPro"/>
</dbReference>
<evidence type="ECO:0000259" key="7">
    <source>
        <dbReference type="PROSITE" id="PS51903"/>
    </source>
</evidence>
<dbReference type="Pfam" id="PF26587">
    <property type="entry name" value="AAA_lid_SMAX1"/>
    <property type="match status" value="1"/>
</dbReference>
<reference evidence="8" key="1">
    <citation type="submission" date="2023-05" db="EMBL/GenBank/DDBJ databases">
        <title>Nepenthes gracilis genome sequencing.</title>
        <authorList>
            <person name="Fukushima K."/>
        </authorList>
    </citation>
    <scope>NUCLEOTIDE SEQUENCE</scope>
    <source>
        <strain evidence="8">SING2019-196</strain>
    </source>
</reference>
<dbReference type="FunFam" id="1.10.1780.10:FF:000005">
    <property type="entry name" value="protein SUPPRESSOR OF MAX2 1"/>
    <property type="match status" value="1"/>
</dbReference>
<accession>A0AAD3SVG3</accession>
<feature type="compositionally biased region" description="Polar residues" evidence="6">
    <location>
        <begin position="874"/>
        <end position="884"/>
    </location>
</feature>
<keyword evidence="4" id="KW-0804">Transcription</keyword>
<dbReference type="InterPro" id="IPR058680">
    <property type="entry name" value="NBD_SMAX1-like"/>
</dbReference>
<dbReference type="Gene3D" id="3.40.50.300">
    <property type="entry name" value="P-loop containing nucleotide triphosphate hydrolases"/>
    <property type="match status" value="2"/>
</dbReference>
<dbReference type="PANTHER" id="PTHR43572">
    <property type="entry name" value="CHAPERONE PROTEIN CLPD, CHLOROPLASTIC"/>
    <property type="match status" value="1"/>
</dbReference>
<evidence type="ECO:0000256" key="3">
    <source>
        <dbReference type="ARBA" id="ARBA00023015"/>
    </source>
</evidence>
<keyword evidence="2 5" id="KW-0677">Repeat</keyword>
<dbReference type="Gene3D" id="1.10.1780.10">
    <property type="entry name" value="Clp, N-terminal domain"/>
    <property type="match status" value="1"/>
</dbReference>
<comment type="caution">
    <text evidence="8">The sequence shown here is derived from an EMBL/GenBank/DDBJ whole genome shotgun (WGS) entry which is preliminary data.</text>
</comment>
<gene>
    <name evidence="8" type="ORF">Nepgr_019668</name>
</gene>
<evidence type="ECO:0000256" key="1">
    <source>
        <dbReference type="ARBA" id="ARBA00008675"/>
    </source>
</evidence>
<dbReference type="InterPro" id="IPR004176">
    <property type="entry name" value="Clp_R_N"/>
</dbReference>
<evidence type="ECO:0000256" key="6">
    <source>
        <dbReference type="SAM" id="MobiDB-lite"/>
    </source>
</evidence>
<dbReference type="GO" id="GO:0005524">
    <property type="term" value="F:ATP binding"/>
    <property type="evidence" value="ECO:0007669"/>
    <property type="project" value="InterPro"/>
</dbReference>
<dbReference type="SUPFAM" id="SSF81923">
    <property type="entry name" value="Double Clp-N motif"/>
    <property type="match status" value="1"/>
</dbReference>
<dbReference type="InterPro" id="IPR003959">
    <property type="entry name" value="ATPase_AAA_core"/>
</dbReference>
<comment type="similarity">
    <text evidence="1">Belongs to the ClpA/ClpB family.</text>
</comment>